<keyword evidence="3" id="KW-0255">Endonuclease</keyword>
<feature type="domain" description="Terminase large subunit-like ATPase" evidence="1">
    <location>
        <begin position="88"/>
        <end position="257"/>
    </location>
</feature>
<comment type="caution">
    <text evidence="3">The sequence shown here is derived from an EMBL/GenBank/DDBJ whole genome shotgun (WGS) entry which is preliminary data.</text>
</comment>
<dbReference type="Pfam" id="PF03354">
    <property type="entry name" value="TerL_ATPase"/>
    <property type="match status" value="1"/>
</dbReference>
<sequence>MKRRKTGRPTSSPEAIEHVSIDYAREVVAGDRIACRWVRLACERFLRDLERTDIRFDVAAADRAIGFMETFRHYKGQWAGTRMKLEAWQKFVVGNIFGWKWVDSGLRRFKYAHIEVPRKNGKTLLAAGISLYMLCADNEGGAEVYNAATKKDQAMILHRDARVLIEKSKDPDFRAAFAIRKNPPIIEYGAADSFMRPLGRDTEGDTTDGLNPHAVIADETHAWTKLGFWNVLNSALGARSQPLFLMITTAGHNMDSVGRSHSLIVQRILKGEDGGEGDDYFGIIFTIDEEDKERLDDPMVWAKANPLYGITVDEKKFRSQLALAKADPAINRELKTKWLNIWINQASLWLDSDKWAKGVHSYDKAKLDGLRCYGGLDLAITRDLSALVWVFPPQDWLERWTLLSHFWCPAADINTRSKRDKVPYQSWAENGFIVPTPGEVMDHGYITAQILADCQRYDVQAVGYDKTYAASLVNPLVEEGVNMLAFSQGIMTISPYAKELERLVIQGTHLNHFGHPVLAWNAGNVVVHMDANGNIKPDKKRSEERIDGIIASIMGLGCAIEMEYDGSLAGQWDCTVLS</sequence>
<dbReference type="EMBL" id="JBBUKT010000008">
    <property type="protein sequence ID" value="MEK7952771.1"/>
    <property type="molecule type" value="Genomic_DNA"/>
</dbReference>
<dbReference type="Pfam" id="PF20441">
    <property type="entry name" value="TerL_nuclease"/>
    <property type="match status" value="1"/>
</dbReference>
<dbReference type="Proteomes" id="UP001371305">
    <property type="component" value="Unassembled WGS sequence"/>
</dbReference>
<dbReference type="PANTHER" id="PTHR41287:SF1">
    <property type="entry name" value="PROTEIN YMFN"/>
    <property type="match status" value="1"/>
</dbReference>
<gene>
    <name evidence="3" type="ORF">WKV53_19815</name>
</gene>
<keyword evidence="3" id="KW-0540">Nuclease</keyword>
<feature type="domain" description="Terminase large subunit-like endonuclease" evidence="2">
    <location>
        <begin position="278"/>
        <end position="563"/>
    </location>
</feature>
<protein>
    <submittedName>
        <fullName evidence="3">Terminase TerL endonuclease subunit</fullName>
    </submittedName>
</protein>
<accession>A0ABU9B066</accession>
<dbReference type="RefSeq" id="WP_341406528.1">
    <property type="nucleotide sequence ID" value="NZ_JBBUKT010000008.1"/>
</dbReference>
<proteinExistence type="predicted"/>
<dbReference type="PANTHER" id="PTHR41287">
    <property type="match status" value="1"/>
</dbReference>
<dbReference type="InterPro" id="IPR027417">
    <property type="entry name" value="P-loop_NTPase"/>
</dbReference>
<keyword evidence="4" id="KW-1185">Reference proteome</keyword>
<organism evidence="3 4">
    <name type="scientific">Luteolibacter soli</name>
    <dbReference type="NCBI Taxonomy" id="3135280"/>
    <lineage>
        <taxon>Bacteria</taxon>
        <taxon>Pseudomonadati</taxon>
        <taxon>Verrucomicrobiota</taxon>
        <taxon>Verrucomicrobiia</taxon>
        <taxon>Verrucomicrobiales</taxon>
        <taxon>Verrucomicrobiaceae</taxon>
        <taxon>Luteolibacter</taxon>
    </lineage>
</organism>
<reference evidence="3 4" key="1">
    <citation type="submission" date="2024-04" db="EMBL/GenBank/DDBJ databases">
        <title>Luteolibacter sp. isolated from soil.</title>
        <authorList>
            <person name="An J."/>
        </authorList>
    </citation>
    <scope>NUCLEOTIDE SEQUENCE [LARGE SCALE GENOMIC DNA]</scope>
    <source>
        <strain evidence="3 4">Y139</strain>
    </source>
</reference>
<dbReference type="GO" id="GO:0004519">
    <property type="term" value="F:endonuclease activity"/>
    <property type="evidence" value="ECO:0007669"/>
    <property type="project" value="UniProtKB-KW"/>
</dbReference>
<keyword evidence="3" id="KW-0378">Hydrolase</keyword>
<evidence type="ECO:0000313" key="3">
    <source>
        <dbReference type="EMBL" id="MEK7952771.1"/>
    </source>
</evidence>
<evidence type="ECO:0000313" key="4">
    <source>
        <dbReference type="Proteomes" id="UP001371305"/>
    </source>
</evidence>
<dbReference type="InterPro" id="IPR046462">
    <property type="entry name" value="TerL_nuclease"/>
</dbReference>
<evidence type="ECO:0000259" key="2">
    <source>
        <dbReference type="Pfam" id="PF20441"/>
    </source>
</evidence>
<dbReference type="InterPro" id="IPR005021">
    <property type="entry name" value="Terminase_largesu-like"/>
</dbReference>
<evidence type="ECO:0000259" key="1">
    <source>
        <dbReference type="Pfam" id="PF03354"/>
    </source>
</evidence>
<dbReference type="InterPro" id="IPR046461">
    <property type="entry name" value="TerL_ATPase"/>
</dbReference>
<name>A0ABU9B066_9BACT</name>
<dbReference type="Gene3D" id="3.40.50.300">
    <property type="entry name" value="P-loop containing nucleotide triphosphate hydrolases"/>
    <property type="match status" value="1"/>
</dbReference>